<comment type="caution">
    <text evidence="2">The sequence shown here is derived from an EMBL/GenBank/DDBJ whole genome shotgun (WGS) entry which is preliminary data.</text>
</comment>
<evidence type="ECO:0000256" key="1">
    <source>
        <dbReference type="SAM" id="MobiDB-lite"/>
    </source>
</evidence>
<feature type="region of interest" description="Disordered" evidence="1">
    <location>
        <begin position="1"/>
        <end position="40"/>
    </location>
</feature>
<dbReference type="AlphaFoldDB" id="A0A179GGB2"/>
<protein>
    <submittedName>
        <fullName evidence="2">Uncharacterized protein</fullName>
    </submittedName>
</protein>
<feature type="compositionally biased region" description="Basic residues" evidence="1">
    <location>
        <begin position="7"/>
        <end position="18"/>
    </location>
</feature>
<organism evidence="2 3">
    <name type="scientific">Purpureocillium lilacinum</name>
    <name type="common">Paecilomyces lilacinus</name>
    <dbReference type="NCBI Taxonomy" id="33203"/>
    <lineage>
        <taxon>Eukaryota</taxon>
        <taxon>Fungi</taxon>
        <taxon>Dikarya</taxon>
        <taxon>Ascomycota</taxon>
        <taxon>Pezizomycotina</taxon>
        <taxon>Sordariomycetes</taxon>
        <taxon>Hypocreomycetidae</taxon>
        <taxon>Hypocreales</taxon>
        <taxon>Ophiocordycipitaceae</taxon>
        <taxon>Purpureocillium</taxon>
    </lineage>
</organism>
<gene>
    <name evidence="2" type="ORF">VFPFJ_10434</name>
</gene>
<dbReference type="Proteomes" id="UP000078340">
    <property type="component" value="Unassembled WGS sequence"/>
</dbReference>
<sequence>MGGFGRRPARLLIRRNTKRRDQTVNRRPTGGARDGVDGFTGQHRGVWQGHLWGRYFSSPAYGQLGRG</sequence>
<accession>A0A179GGB2</accession>
<proteinExistence type="predicted"/>
<dbReference type="EMBL" id="LSBI01000013">
    <property type="protein sequence ID" value="OAQ76897.1"/>
    <property type="molecule type" value="Genomic_DNA"/>
</dbReference>
<reference evidence="2 3" key="1">
    <citation type="submission" date="2016-02" db="EMBL/GenBank/DDBJ databases">
        <title>Biosynthesis of antibiotic leucinostatins and their inhibition on Phytophthora in bio-control Purpureocillium lilacinum.</title>
        <authorList>
            <person name="Wang G."/>
            <person name="Liu Z."/>
            <person name="Lin R."/>
            <person name="Li E."/>
            <person name="Mao Z."/>
            <person name="Ling J."/>
            <person name="Yin W."/>
            <person name="Xie B."/>
        </authorList>
    </citation>
    <scope>NUCLEOTIDE SEQUENCE [LARGE SCALE GENOMIC DNA]</scope>
    <source>
        <strain evidence="2">PLFJ-1</strain>
    </source>
</reference>
<evidence type="ECO:0000313" key="3">
    <source>
        <dbReference type="Proteomes" id="UP000078340"/>
    </source>
</evidence>
<evidence type="ECO:0000313" key="2">
    <source>
        <dbReference type="EMBL" id="OAQ76897.1"/>
    </source>
</evidence>
<name>A0A179GGB2_PURLI</name>